<evidence type="ECO:0000256" key="7">
    <source>
        <dbReference type="ARBA" id="ARBA00023077"/>
    </source>
</evidence>
<comment type="subcellular location">
    <subcellularLocation>
        <location evidence="1 11">Cell outer membrane</location>
        <topology evidence="1 11">Multi-pass membrane protein</topology>
    </subcellularLocation>
</comment>
<evidence type="ECO:0000256" key="3">
    <source>
        <dbReference type="ARBA" id="ARBA00022448"/>
    </source>
</evidence>
<evidence type="ECO:0000256" key="11">
    <source>
        <dbReference type="PROSITE-ProRule" id="PRU01360"/>
    </source>
</evidence>
<keyword evidence="5 11" id="KW-0812">Transmembrane</keyword>
<dbReference type="Proteomes" id="UP000256478">
    <property type="component" value="Unassembled WGS sequence"/>
</dbReference>
<dbReference type="PANTHER" id="PTHR30069">
    <property type="entry name" value="TONB-DEPENDENT OUTER MEMBRANE RECEPTOR"/>
    <property type="match status" value="1"/>
</dbReference>
<gene>
    <name evidence="14" type="ORF">DXX93_06680</name>
</gene>
<dbReference type="AlphaFoldDB" id="A0A3E0TPM4"/>
<evidence type="ECO:0000256" key="8">
    <source>
        <dbReference type="ARBA" id="ARBA00023136"/>
    </source>
</evidence>
<dbReference type="GO" id="GO:0044718">
    <property type="term" value="P:siderophore transmembrane transport"/>
    <property type="evidence" value="ECO:0007669"/>
    <property type="project" value="TreeGrafter"/>
</dbReference>
<evidence type="ECO:0000313" key="15">
    <source>
        <dbReference type="Proteomes" id="UP000256478"/>
    </source>
</evidence>
<dbReference type="Pfam" id="PF00593">
    <property type="entry name" value="TonB_dep_Rec_b-barrel"/>
    <property type="match status" value="1"/>
</dbReference>
<evidence type="ECO:0000256" key="5">
    <source>
        <dbReference type="ARBA" id="ARBA00022692"/>
    </source>
</evidence>
<dbReference type="OrthoDB" id="9145970at2"/>
<evidence type="ECO:0000256" key="10">
    <source>
        <dbReference type="ARBA" id="ARBA00023237"/>
    </source>
</evidence>
<dbReference type="SUPFAM" id="SSF56935">
    <property type="entry name" value="Porins"/>
    <property type="match status" value="1"/>
</dbReference>
<comment type="caution">
    <text evidence="14">The sequence shown here is derived from an EMBL/GenBank/DDBJ whole genome shotgun (WGS) entry which is preliminary data.</text>
</comment>
<keyword evidence="3 11" id="KW-0813">Transport</keyword>
<keyword evidence="8 11" id="KW-0472">Membrane</keyword>
<dbReference type="RefSeq" id="WP_116007417.1">
    <property type="nucleotide sequence ID" value="NZ_QUOU01000001.1"/>
</dbReference>
<dbReference type="PROSITE" id="PS52016">
    <property type="entry name" value="TONB_DEPENDENT_REC_3"/>
    <property type="match status" value="1"/>
</dbReference>
<keyword evidence="6 12" id="KW-0732">Signal</keyword>
<dbReference type="EMBL" id="QUOU01000001">
    <property type="protein sequence ID" value="REL26297.1"/>
    <property type="molecule type" value="Genomic_DNA"/>
</dbReference>
<dbReference type="InterPro" id="IPR039426">
    <property type="entry name" value="TonB-dep_rcpt-like"/>
</dbReference>
<organism evidence="14 15">
    <name type="scientific">Thalassotalea euphylliae</name>
    <dbReference type="NCBI Taxonomy" id="1655234"/>
    <lineage>
        <taxon>Bacteria</taxon>
        <taxon>Pseudomonadati</taxon>
        <taxon>Pseudomonadota</taxon>
        <taxon>Gammaproteobacteria</taxon>
        <taxon>Alteromonadales</taxon>
        <taxon>Colwelliaceae</taxon>
        <taxon>Thalassotalea</taxon>
    </lineage>
</organism>
<feature type="signal peptide" evidence="12">
    <location>
        <begin position="1"/>
        <end position="28"/>
    </location>
</feature>
<evidence type="ECO:0000256" key="12">
    <source>
        <dbReference type="SAM" id="SignalP"/>
    </source>
</evidence>
<keyword evidence="9 14" id="KW-0675">Receptor</keyword>
<keyword evidence="7" id="KW-0798">TonB box</keyword>
<protein>
    <submittedName>
        <fullName evidence="14">TonB-dependent receptor</fullName>
    </submittedName>
</protein>
<feature type="chain" id="PRO_5017597676" evidence="12">
    <location>
        <begin position="29"/>
        <end position="687"/>
    </location>
</feature>
<dbReference type="InterPro" id="IPR000531">
    <property type="entry name" value="Beta-barrel_TonB"/>
</dbReference>
<keyword evidence="4 11" id="KW-1134">Transmembrane beta strand</keyword>
<keyword evidence="10 11" id="KW-0998">Cell outer membrane</keyword>
<feature type="domain" description="TonB-dependent receptor-like beta-barrel" evidence="13">
    <location>
        <begin position="265"/>
        <end position="644"/>
    </location>
</feature>
<comment type="similarity">
    <text evidence="2">Belongs to the TonB-dependent receptor family. Hemoglobin/haptoglobin binding protein subfamily.</text>
</comment>
<evidence type="ECO:0000313" key="14">
    <source>
        <dbReference type="EMBL" id="REL26297.1"/>
    </source>
</evidence>
<name>A0A3E0TPM4_9GAMM</name>
<evidence type="ECO:0000259" key="13">
    <source>
        <dbReference type="Pfam" id="PF00593"/>
    </source>
</evidence>
<evidence type="ECO:0000256" key="2">
    <source>
        <dbReference type="ARBA" id="ARBA00008143"/>
    </source>
</evidence>
<evidence type="ECO:0000256" key="6">
    <source>
        <dbReference type="ARBA" id="ARBA00022729"/>
    </source>
</evidence>
<dbReference type="GO" id="GO:0009279">
    <property type="term" value="C:cell outer membrane"/>
    <property type="evidence" value="ECO:0007669"/>
    <property type="project" value="UniProtKB-SubCell"/>
</dbReference>
<evidence type="ECO:0000256" key="9">
    <source>
        <dbReference type="ARBA" id="ARBA00023170"/>
    </source>
</evidence>
<proteinExistence type="inferred from homology"/>
<dbReference type="PANTHER" id="PTHR30069:SF29">
    <property type="entry name" value="HEMOGLOBIN AND HEMOGLOBIN-HAPTOGLOBIN-BINDING PROTEIN 1-RELATED"/>
    <property type="match status" value="1"/>
</dbReference>
<evidence type="ECO:0000256" key="1">
    <source>
        <dbReference type="ARBA" id="ARBA00004571"/>
    </source>
</evidence>
<evidence type="ECO:0000256" key="4">
    <source>
        <dbReference type="ARBA" id="ARBA00022452"/>
    </source>
</evidence>
<reference evidence="14 15" key="1">
    <citation type="submission" date="2018-08" db="EMBL/GenBank/DDBJ databases">
        <title>Thalassotalea euphylliae genome.</title>
        <authorList>
            <person name="Summers S."/>
            <person name="Rice S.A."/>
            <person name="Freckelton M.L."/>
            <person name="Nedved B.T."/>
            <person name="Hadfield M.G."/>
        </authorList>
    </citation>
    <scope>NUCLEOTIDE SEQUENCE [LARGE SCALE GENOMIC DNA]</scope>
    <source>
        <strain evidence="14 15">H1</strain>
    </source>
</reference>
<dbReference type="GO" id="GO:0015344">
    <property type="term" value="F:siderophore uptake transmembrane transporter activity"/>
    <property type="evidence" value="ECO:0007669"/>
    <property type="project" value="TreeGrafter"/>
</dbReference>
<accession>A0A3E0TPM4</accession>
<dbReference type="InterPro" id="IPR036942">
    <property type="entry name" value="Beta-barrel_TonB_sf"/>
</dbReference>
<dbReference type="Gene3D" id="2.40.170.20">
    <property type="entry name" value="TonB-dependent receptor, beta-barrel domain"/>
    <property type="match status" value="1"/>
</dbReference>
<sequence>MTRLNKRRWVTMSSLTFSSVFCISHVQATEISIDPPNKDVEVIEVNGRRNQANTEITENTQKLFNVPSLANDPLSAVFSLPGIVYADGDDGGEPAIRGSSPDDNAFYIDNMPANYIFHLFGDSIFNKNVISDFSLYPAAFGTEFGNATGGIIDVKLRDPRNQDLETTLEASMLKTGFMVEGGITDDQAFYFSYRRSLVHLFVTEGEEDDGETISKQPISDDYQGKYQWLIGKDQKLTFSATGASDEGALTISAQAEETMLNPDAIGEDSLNNRFDQQTLSWQYFADDVSRFEITFGHMTESQKQTFGQGQFIDLSTRRLNLRSKYTYDWRENQQLILGLNIQHSDSDYSYDQIPYFCTDHDADCEEKRGERVQDTDKLTRLDTALYIDNMWKISDDLDLSLGLRAERDDYTDQTFVHPRASLTWYPFDGFAITGKYGTYSRFPDIDKALKKLGNPNLKSPKASHYNLAFSYDINDLWNTQIDFYYKDLDDMALSLDDNHPNAALRYSNDLSGSAKGVEWVINRALYNGWYGWASVSWSNSDRTNDVTNVTTEYYLDTPILANIVAHYQINDAWDVGLKLSVRSGAKYTPITGLRDNPNHPGFFLPNYGALNSSTLPTYYRLDLSANYKTTLFGLDSEINFAVINATNNDNVSGYSYSPRGDDSPTNFTIEKDTGMEMFPSIGLTVKF</sequence>